<proteinExistence type="predicted"/>
<dbReference type="AlphaFoldDB" id="J9DME2"/>
<organism evidence="2 3">
    <name type="scientific">Edhazardia aedis (strain USNM 41457)</name>
    <name type="common">Microsporidian parasite</name>
    <dbReference type="NCBI Taxonomy" id="1003232"/>
    <lineage>
        <taxon>Eukaryota</taxon>
        <taxon>Fungi</taxon>
        <taxon>Fungi incertae sedis</taxon>
        <taxon>Microsporidia</taxon>
        <taxon>Edhazardia</taxon>
    </lineage>
</organism>
<dbReference type="VEuPathDB" id="MicrosporidiaDB:EDEG_01960"/>
<gene>
    <name evidence="2" type="ORF">EDEG_01960</name>
</gene>
<keyword evidence="3" id="KW-1185">Reference proteome</keyword>
<evidence type="ECO:0000256" key="1">
    <source>
        <dbReference type="SAM" id="MobiDB-lite"/>
    </source>
</evidence>
<feature type="compositionally biased region" description="Basic and acidic residues" evidence="1">
    <location>
        <begin position="145"/>
        <end position="157"/>
    </location>
</feature>
<feature type="region of interest" description="Disordered" evidence="1">
    <location>
        <begin position="1"/>
        <end position="25"/>
    </location>
</feature>
<dbReference type="InParanoid" id="J9DME2"/>
<dbReference type="InterPro" id="IPR031547">
    <property type="entry name" value="DUF5089"/>
</dbReference>
<dbReference type="Proteomes" id="UP000003163">
    <property type="component" value="Unassembled WGS sequence"/>
</dbReference>
<reference evidence="2 3" key="1">
    <citation type="submission" date="2011-08" db="EMBL/GenBank/DDBJ databases">
        <authorList>
            <person name="Liu Z.J."/>
            <person name="Shi F.L."/>
            <person name="Lu J.Q."/>
            <person name="Li M."/>
            <person name="Wang Z.L."/>
        </authorList>
    </citation>
    <scope>NUCLEOTIDE SEQUENCE [LARGE SCALE GENOMIC DNA]</scope>
    <source>
        <strain evidence="2 3">USNM 41457</strain>
    </source>
</reference>
<dbReference type="HOGENOM" id="CLU_108611_0_0_1"/>
<dbReference type="SUPFAM" id="SSF58038">
    <property type="entry name" value="SNARE fusion complex"/>
    <property type="match status" value="1"/>
</dbReference>
<evidence type="ECO:0008006" key="4">
    <source>
        <dbReference type="Google" id="ProtNLM"/>
    </source>
</evidence>
<dbReference type="OrthoDB" id="2192459at2759"/>
<dbReference type="EMBL" id="AFBI03000031">
    <property type="protein sequence ID" value="EJW03765.1"/>
    <property type="molecule type" value="Genomic_DNA"/>
</dbReference>
<feature type="region of interest" description="Disordered" evidence="1">
    <location>
        <begin position="138"/>
        <end position="164"/>
    </location>
</feature>
<evidence type="ECO:0000313" key="2">
    <source>
        <dbReference type="EMBL" id="EJW03765.1"/>
    </source>
</evidence>
<evidence type="ECO:0000313" key="3">
    <source>
        <dbReference type="Proteomes" id="UP000003163"/>
    </source>
</evidence>
<reference evidence="3" key="2">
    <citation type="submission" date="2015-07" db="EMBL/GenBank/DDBJ databases">
        <title>Contrasting host-pathogen interactions and genome evolution in two generalist and specialist microsporidian pathogens of mosquitoes.</title>
        <authorList>
            <consortium name="The Broad Institute Genomics Platform"/>
            <consortium name="The Broad Institute Genome Sequencing Center for Infectious Disease"/>
            <person name="Cuomo C.A."/>
            <person name="Sanscrainte N.D."/>
            <person name="Goldberg J.M."/>
            <person name="Heiman D."/>
            <person name="Young S."/>
            <person name="Zeng Q."/>
            <person name="Becnel J.J."/>
            <person name="Birren B.W."/>
        </authorList>
    </citation>
    <scope>NUCLEOTIDE SEQUENCE [LARGE SCALE GENOMIC DNA]</scope>
    <source>
        <strain evidence="3">USNM 41457</strain>
    </source>
</reference>
<name>J9DME2_EDHAE</name>
<accession>J9DME2</accession>
<comment type="caution">
    <text evidence="2">The sequence shown here is derived from an EMBL/GenBank/DDBJ whole genome shotgun (WGS) entry which is preliminary data.</text>
</comment>
<dbReference type="Pfam" id="PF17002">
    <property type="entry name" value="DUF5089"/>
    <property type="match status" value="1"/>
</dbReference>
<sequence length="221" mass="25691">MDDKYSASQYQKFLQKKKEKQKRSPLEEEILEKAAQIEHETFLTAKQARQKLQQSAKQQQKTTISLEAQDEKLENIRMSAYQAKANAKDGEQLAKDIKQAGKVFGFNIPVVSSIKRYFSKGAKMDRELLEQQRRNKNIGEFSADQDEHTDKINRQVEDNDDIDPTDKELMLILDELKGMKGESKKQNYLIKSHKTKIEEIAKVNKNTEHYISKTNKKLKDL</sequence>
<dbReference type="OMA" id="NYEMAHG"/>
<protein>
    <recommendedName>
        <fullName evidence="4">t-SNARE coiled-coil homology domain-containing protein</fullName>
    </recommendedName>
</protein>